<dbReference type="SUPFAM" id="SSF55785">
    <property type="entry name" value="PYP-like sensor domain (PAS domain)"/>
    <property type="match status" value="1"/>
</dbReference>
<dbReference type="PROSITE" id="PS50109">
    <property type="entry name" value="HIS_KIN"/>
    <property type="match status" value="1"/>
</dbReference>
<dbReference type="Gene3D" id="3.30.565.10">
    <property type="entry name" value="Histidine kinase-like ATPase, C-terminal domain"/>
    <property type="match status" value="1"/>
</dbReference>
<reference evidence="8 9" key="1">
    <citation type="journal article" date="2015" name="Int. J. Syst. Evol. Microbiol.">
        <title>Carboxylicivirga linearis sp. nov., isolated from a sea cucumber culture pond.</title>
        <authorList>
            <person name="Wang F.Q."/>
            <person name="Zhou Y.X."/>
            <person name="Lin X.Z."/>
            <person name="Chen G.J."/>
            <person name="Du Z.J."/>
        </authorList>
    </citation>
    <scope>NUCLEOTIDE SEQUENCE [LARGE SCALE GENOMIC DNA]</scope>
    <source>
        <strain evidence="8 9">FB218</strain>
    </source>
</reference>
<dbReference type="PRINTS" id="PR00344">
    <property type="entry name" value="BCTRLSENSOR"/>
</dbReference>
<feature type="transmembrane region" description="Helical" evidence="5">
    <location>
        <begin position="155"/>
        <end position="176"/>
    </location>
</feature>
<dbReference type="SUPFAM" id="SSF55874">
    <property type="entry name" value="ATPase domain of HSP90 chaperone/DNA topoisomerase II/histidine kinase"/>
    <property type="match status" value="1"/>
</dbReference>
<dbReference type="CDD" id="cd00130">
    <property type="entry name" value="PAS"/>
    <property type="match status" value="1"/>
</dbReference>
<sequence>MGERVSNRGIDSLKDRIVNISLEVGTIMYAIAFAISFSNVPNYFNQLNYIANSIVLAIVFSVAIFRKRINLKIKSSILIFALIAAVSLHVAWLGIYSEYMPLIIMVPFFSILAFNIRKTIIVFASTILIIVILGTLHIGGYLKLEEHDLNRYKHIQTWLMALIILAFVSVSILIILSQFNKAFTFLVGDLEQKNKELAFSEQSYREIFNSSSDAIFKLDHNGQIEDVNDAMLSMYGYTKDEIKDITWEKLSGTDDENFFKEASKAFQQSKKYESVVFECLARKKNGDIFWIEVSMKTAVILGEEKILSIVRNIDEKKKTQLQLDEYRNRLEDLVQDRTAALYRANDELTRINGNLHYQKEELKIALNELNEAHDKLLKSEKMATLGVLAAGIAHEVNSPLQYIQGGALGIEAYFEKHYNTIPEDVKSLLDSINEGVNRSADIVASLNQFSRQKQEKTDAVNIHQIIDNCLTILGNKIKYKVDIEKHFQRDDIIVSGNEGQLHQVIINILTNAIQAMHNEGKINIQTKLKDNKAELIFTDNGEGIKPEDLSKLTEPFFTTKPSGEGTGLGLSISQKIIEEHKGQILFDSTLGKGTTVTIILPL</sequence>
<comment type="caution">
    <text evidence="8">The sequence shown here is derived from an EMBL/GenBank/DDBJ whole genome shotgun (WGS) entry which is preliminary data.</text>
</comment>
<keyword evidence="5" id="KW-1133">Transmembrane helix</keyword>
<keyword evidence="3" id="KW-0597">Phosphoprotein</keyword>
<dbReference type="SMART" id="SM00387">
    <property type="entry name" value="HATPase_c"/>
    <property type="match status" value="1"/>
</dbReference>
<organism evidence="8 9">
    <name type="scientific">Carboxylicivirga linearis</name>
    <dbReference type="NCBI Taxonomy" id="1628157"/>
    <lineage>
        <taxon>Bacteria</taxon>
        <taxon>Pseudomonadati</taxon>
        <taxon>Bacteroidota</taxon>
        <taxon>Bacteroidia</taxon>
        <taxon>Marinilabiliales</taxon>
        <taxon>Marinilabiliaceae</taxon>
        <taxon>Carboxylicivirga</taxon>
    </lineage>
</organism>
<dbReference type="NCBIfam" id="TIGR00229">
    <property type="entry name" value="sensory_box"/>
    <property type="match status" value="1"/>
</dbReference>
<evidence type="ECO:0000256" key="4">
    <source>
        <dbReference type="SAM" id="Coils"/>
    </source>
</evidence>
<dbReference type="InterPro" id="IPR004358">
    <property type="entry name" value="Sig_transdc_His_kin-like_C"/>
</dbReference>
<dbReference type="PROSITE" id="PS50112">
    <property type="entry name" value="PAS"/>
    <property type="match status" value="1"/>
</dbReference>
<dbReference type="CDD" id="cd00082">
    <property type="entry name" value="HisKA"/>
    <property type="match status" value="1"/>
</dbReference>
<keyword evidence="4" id="KW-0175">Coiled coil</keyword>
<evidence type="ECO:0000313" key="9">
    <source>
        <dbReference type="Proteomes" id="UP000708576"/>
    </source>
</evidence>
<dbReference type="Proteomes" id="UP000708576">
    <property type="component" value="Unassembled WGS sequence"/>
</dbReference>
<dbReference type="InterPro" id="IPR003594">
    <property type="entry name" value="HATPase_dom"/>
</dbReference>
<dbReference type="InterPro" id="IPR036097">
    <property type="entry name" value="HisK_dim/P_sf"/>
</dbReference>
<proteinExistence type="predicted"/>
<evidence type="ECO:0000259" key="7">
    <source>
        <dbReference type="PROSITE" id="PS50112"/>
    </source>
</evidence>
<protein>
    <recommendedName>
        <fullName evidence="2">histidine kinase</fullName>
        <ecNumber evidence="2">2.7.13.3</ecNumber>
    </recommendedName>
</protein>
<evidence type="ECO:0000256" key="1">
    <source>
        <dbReference type="ARBA" id="ARBA00000085"/>
    </source>
</evidence>
<dbReference type="EC" id="2.7.13.3" evidence="2"/>
<dbReference type="SMART" id="SM00091">
    <property type="entry name" value="PAS"/>
    <property type="match status" value="1"/>
</dbReference>
<dbReference type="EMBL" id="JAGUCO010000001">
    <property type="protein sequence ID" value="MBS2096649.1"/>
    <property type="molecule type" value="Genomic_DNA"/>
</dbReference>
<gene>
    <name evidence="8" type="ORF">KEM10_00080</name>
</gene>
<evidence type="ECO:0000313" key="8">
    <source>
        <dbReference type="EMBL" id="MBS2096649.1"/>
    </source>
</evidence>
<keyword evidence="5" id="KW-0472">Membrane</keyword>
<feature type="transmembrane region" description="Helical" evidence="5">
    <location>
        <begin position="20"/>
        <end position="40"/>
    </location>
</feature>
<dbReference type="InterPro" id="IPR003661">
    <property type="entry name" value="HisK_dim/P_dom"/>
</dbReference>
<dbReference type="RefSeq" id="WP_212211891.1">
    <property type="nucleotide sequence ID" value="NZ_JAGUCO010000001.1"/>
</dbReference>
<evidence type="ECO:0000256" key="2">
    <source>
        <dbReference type="ARBA" id="ARBA00012438"/>
    </source>
</evidence>
<dbReference type="Gene3D" id="3.30.450.20">
    <property type="entry name" value="PAS domain"/>
    <property type="match status" value="1"/>
</dbReference>
<feature type="domain" description="PAS" evidence="7">
    <location>
        <begin position="200"/>
        <end position="242"/>
    </location>
</feature>
<dbReference type="Pfam" id="PF02518">
    <property type="entry name" value="HATPase_c"/>
    <property type="match status" value="1"/>
</dbReference>
<feature type="domain" description="Histidine kinase" evidence="6">
    <location>
        <begin position="391"/>
        <end position="602"/>
    </location>
</feature>
<keyword evidence="9" id="KW-1185">Reference proteome</keyword>
<dbReference type="InterPro" id="IPR035965">
    <property type="entry name" value="PAS-like_dom_sf"/>
</dbReference>
<feature type="transmembrane region" description="Helical" evidence="5">
    <location>
        <begin position="77"/>
        <end position="93"/>
    </location>
</feature>
<evidence type="ECO:0000256" key="3">
    <source>
        <dbReference type="ARBA" id="ARBA00022553"/>
    </source>
</evidence>
<dbReference type="InterPro" id="IPR036890">
    <property type="entry name" value="HATPase_C_sf"/>
</dbReference>
<dbReference type="SUPFAM" id="SSF47384">
    <property type="entry name" value="Homodimeric domain of signal transducing histidine kinase"/>
    <property type="match status" value="1"/>
</dbReference>
<dbReference type="InterPro" id="IPR005467">
    <property type="entry name" value="His_kinase_dom"/>
</dbReference>
<keyword evidence="5" id="KW-0812">Transmembrane</keyword>
<accession>A0ABS5JNZ2</accession>
<dbReference type="SMART" id="SM00388">
    <property type="entry name" value="HisKA"/>
    <property type="match status" value="1"/>
</dbReference>
<evidence type="ECO:0000256" key="5">
    <source>
        <dbReference type="SAM" id="Phobius"/>
    </source>
</evidence>
<dbReference type="Gene3D" id="1.10.287.130">
    <property type="match status" value="1"/>
</dbReference>
<dbReference type="Pfam" id="PF13426">
    <property type="entry name" value="PAS_9"/>
    <property type="match status" value="1"/>
</dbReference>
<name>A0ABS5JNZ2_9BACT</name>
<evidence type="ECO:0000259" key="6">
    <source>
        <dbReference type="PROSITE" id="PS50109"/>
    </source>
</evidence>
<feature type="transmembrane region" description="Helical" evidence="5">
    <location>
        <begin position="121"/>
        <end position="143"/>
    </location>
</feature>
<dbReference type="InterPro" id="IPR000014">
    <property type="entry name" value="PAS"/>
</dbReference>
<comment type="catalytic activity">
    <reaction evidence="1">
        <text>ATP + protein L-histidine = ADP + protein N-phospho-L-histidine.</text>
        <dbReference type="EC" id="2.7.13.3"/>
    </reaction>
</comment>
<dbReference type="PANTHER" id="PTHR43065">
    <property type="entry name" value="SENSOR HISTIDINE KINASE"/>
    <property type="match status" value="1"/>
</dbReference>
<feature type="coiled-coil region" evidence="4">
    <location>
        <begin position="316"/>
        <end position="379"/>
    </location>
</feature>
<feature type="transmembrane region" description="Helical" evidence="5">
    <location>
        <begin position="46"/>
        <end position="65"/>
    </location>
</feature>